<dbReference type="InterPro" id="IPR027417">
    <property type="entry name" value="P-loop_NTPase"/>
</dbReference>
<dbReference type="Proteomes" id="UP000694580">
    <property type="component" value="Chromosome 1"/>
</dbReference>
<dbReference type="PANTHER" id="PTHR14241">
    <property type="entry name" value="INTERFERON-INDUCED PROTEIN 44"/>
    <property type="match status" value="1"/>
</dbReference>
<proteinExistence type="predicted"/>
<evidence type="ECO:0000313" key="2">
    <source>
        <dbReference type="Proteomes" id="UP000694580"/>
    </source>
</evidence>
<dbReference type="GeneTree" id="ENSGT00940000160560"/>
<protein>
    <recommendedName>
        <fullName evidence="3">G domain-containing protein</fullName>
    </recommendedName>
</protein>
<dbReference type="SUPFAM" id="SSF52540">
    <property type="entry name" value="P-loop containing nucleoside triphosphate hydrolases"/>
    <property type="match status" value="1"/>
</dbReference>
<reference evidence="1" key="3">
    <citation type="submission" date="2025-09" db="UniProtKB">
        <authorList>
            <consortium name="Ensembl"/>
        </authorList>
    </citation>
    <scope>IDENTIFICATION</scope>
</reference>
<keyword evidence="2" id="KW-1185">Reference proteome</keyword>
<sequence length="266" mass="29843">RSIAWENKLESQIRDFSLQNPDVSRLRILLHGPIGAGKSSFINSINTVFQGRVTTSALVASEFGVSFTKKYNVHKFRNGSSGFLPFIINDTMGLEKGKGQGVDIRDIISALTGHIKDNYKFNPVSPLTDEHSEYNKNPNLSDKVHCLVSILPADKISVMDDEVIAKMKTAREAASDMDIPQVVIMTRVDKGSPQVKENLRSIYFSKKIKAKIEECSIRLGVPMNCIFPVKNYHEEESLNLEMDCLILAALRQILHFANDYVDRLAE</sequence>
<dbReference type="PANTHER" id="PTHR14241:SF1">
    <property type="entry name" value="INTERFERON-INDUCED PROTEIN 44-RELATED"/>
    <property type="match status" value="1"/>
</dbReference>
<dbReference type="Ensembl" id="ENSDCDT00010000343.1">
    <property type="protein sequence ID" value="ENSDCDP00010000334.1"/>
    <property type="gene ID" value="ENSDCDG00010000164.1"/>
</dbReference>
<evidence type="ECO:0000313" key="1">
    <source>
        <dbReference type="Ensembl" id="ENSDCDP00010000334.1"/>
    </source>
</evidence>
<reference evidence="1 2" key="1">
    <citation type="submission" date="2020-06" db="EMBL/GenBank/DDBJ databases">
        <authorList>
            <consortium name="Wellcome Sanger Institute Data Sharing"/>
        </authorList>
    </citation>
    <scope>NUCLEOTIDE SEQUENCE [LARGE SCALE GENOMIC DNA]</scope>
</reference>
<dbReference type="GO" id="GO:0006955">
    <property type="term" value="P:immune response"/>
    <property type="evidence" value="ECO:0007669"/>
    <property type="project" value="TreeGrafter"/>
</dbReference>
<reference evidence="1" key="2">
    <citation type="submission" date="2025-08" db="UniProtKB">
        <authorList>
            <consortium name="Ensembl"/>
        </authorList>
    </citation>
    <scope>IDENTIFICATION</scope>
</reference>
<evidence type="ECO:0008006" key="3">
    <source>
        <dbReference type="Google" id="ProtNLM"/>
    </source>
</evidence>
<accession>A0AAY3ZVB8</accession>
<dbReference type="Gene3D" id="3.40.50.300">
    <property type="entry name" value="P-loop containing nucleotide triphosphate hydrolases"/>
    <property type="match status" value="1"/>
</dbReference>
<dbReference type="AlphaFoldDB" id="A0AAY3ZVB8"/>
<organism evidence="1 2">
    <name type="scientific">Denticeps clupeoides</name>
    <name type="common">denticle herring</name>
    <dbReference type="NCBI Taxonomy" id="299321"/>
    <lineage>
        <taxon>Eukaryota</taxon>
        <taxon>Metazoa</taxon>
        <taxon>Chordata</taxon>
        <taxon>Craniata</taxon>
        <taxon>Vertebrata</taxon>
        <taxon>Euteleostomi</taxon>
        <taxon>Actinopterygii</taxon>
        <taxon>Neopterygii</taxon>
        <taxon>Teleostei</taxon>
        <taxon>Clupei</taxon>
        <taxon>Clupeiformes</taxon>
        <taxon>Denticipitoidei</taxon>
        <taxon>Denticipitidae</taxon>
        <taxon>Denticeps</taxon>
    </lineage>
</organism>
<name>A0AAY3ZVB8_9TELE</name>